<keyword evidence="2" id="KW-1185">Reference proteome</keyword>
<evidence type="ECO:0000313" key="1">
    <source>
        <dbReference type="EMBL" id="MEE1884367.1"/>
    </source>
</evidence>
<gene>
    <name evidence="1" type="ORF">VRU49_02935</name>
</gene>
<organism evidence="1 2">
    <name type="scientific">Pedobacter flavus</name>
    <dbReference type="NCBI Taxonomy" id="3113906"/>
    <lineage>
        <taxon>Bacteria</taxon>
        <taxon>Pseudomonadati</taxon>
        <taxon>Bacteroidota</taxon>
        <taxon>Sphingobacteriia</taxon>
        <taxon>Sphingobacteriales</taxon>
        <taxon>Sphingobacteriaceae</taxon>
        <taxon>Pedobacter</taxon>
    </lineage>
</organism>
<reference evidence="1 2" key="1">
    <citation type="submission" date="2024-01" db="EMBL/GenBank/DDBJ databases">
        <title>Pedobacter sp. nov., isolated from oil-contaminated soil.</title>
        <authorList>
            <person name="Le N.T.T."/>
        </authorList>
    </citation>
    <scope>NUCLEOTIDE SEQUENCE [LARGE SCALE GENOMIC DNA]</scope>
    <source>
        <strain evidence="1 2">VNH31</strain>
    </source>
</reference>
<dbReference type="EMBL" id="JAZDQU010000001">
    <property type="protein sequence ID" value="MEE1884367.1"/>
    <property type="molecule type" value="Genomic_DNA"/>
</dbReference>
<sequence>MKTTRKEQTIEDKKNKAVEDLFEKIVTTARDFLTIFDSQKYRTSVLVNHAKMGRSETLITEFLSFYWNFTLSKNKVGAYVIYVAYDREAIEKFGNRLHTQMLRAIFKYSMADATNLNIEDSIRLASEPTEIRNYYYKRVMDGETENVSILIEDKKAA</sequence>
<name>A0ABU7GZB2_9SPHI</name>
<proteinExistence type="predicted"/>
<evidence type="ECO:0000313" key="2">
    <source>
        <dbReference type="Proteomes" id="UP001337681"/>
    </source>
</evidence>
<accession>A0ABU7GZB2</accession>
<dbReference type="RefSeq" id="WP_330145284.1">
    <property type="nucleotide sequence ID" value="NZ_JAZDQU010000001.1"/>
</dbReference>
<comment type="caution">
    <text evidence="1">The sequence shown here is derived from an EMBL/GenBank/DDBJ whole genome shotgun (WGS) entry which is preliminary data.</text>
</comment>
<protein>
    <submittedName>
        <fullName evidence="1">Uncharacterized protein</fullName>
    </submittedName>
</protein>
<dbReference type="Proteomes" id="UP001337681">
    <property type="component" value="Unassembled WGS sequence"/>
</dbReference>